<evidence type="ECO:0000313" key="3">
    <source>
        <dbReference type="Proteomes" id="UP000262969"/>
    </source>
</evidence>
<name>A0A3D2X9A7_9FIRM</name>
<sequence length="86" mass="9787">MVPINIILTKSFSIFFSILQVFLLIQIFVDMFLISFIKKPLKFILDPILNPVKILLSHSSFFTAITDLSPIIAFLILSYLQQLIGA</sequence>
<comment type="caution">
    <text evidence="2">The sequence shown here is derived from an EMBL/GenBank/DDBJ whole genome shotgun (WGS) entry which is preliminary data.</text>
</comment>
<dbReference type="EMBL" id="DPVV01000437">
    <property type="protein sequence ID" value="HCL03307.1"/>
    <property type="molecule type" value="Genomic_DNA"/>
</dbReference>
<dbReference type="AlphaFoldDB" id="A0A3D2X9A7"/>
<protein>
    <recommendedName>
        <fullName evidence="4">YggT family protein</fullName>
    </recommendedName>
</protein>
<accession>A0A3D2X9A7</accession>
<proteinExistence type="predicted"/>
<keyword evidence="1" id="KW-1133">Transmembrane helix</keyword>
<keyword evidence="1" id="KW-0812">Transmembrane</keyword>
<dbReference type="Proteomes" id="UP000262969">
    <property type="component" value="Unassembled WGS sequence"/>
</dbReference>
<organism evidence="2 3">
    <name type="scientific">Lachnoclostridium phytofermentans</name>
    <dbReference type="NCBI Taxonomy" id="66219"/>
    <lineage>
        <taxon>Bacteria</taxon>
        <taxon>Bacillati</taxon>
        <taxon>Bacillota</taxon>
        <taxon>Clostridia</taxon>
        <taxon>Lachnospirales</taxon>
        <taxon>Lachnospiraceae</taxon>
    </lineage>
</organism>
<evidence type="ECO:0000313" key="2">
    <source>
        <dbReference type="EMBL" id="HCL03307.1"/>
    </source>
</evidence>
<reference evidence="2 3" key="1">
    <citation type="journal article" date="2018" name="Nat. Biotechnol.">
        <title>A standardized bacterial taxonomy based on genome phylogeny substantially revises the tree of life.</title>
        <authorList>
            <person name="Parks D.H."/>
            <person name="Chuvochina M."/>
            <person name="Waite D.W."/>
            <person name="Rinke C."/>
            <person name="Skarshewski A."/>
            <person name="Chaumeil P.A."/>
            <person name="Hugenholtz P."/>
        </authorList>
    </citation>
    <scope>NUCLEOTIDE SEQUENCE [LARGE SCALE GENOMIC DNA]</scope>
    <source>
        <strain evidence="2">UBA11728</strain>
    </source>
</reference>
<evidence type="ECO:0000256" key="1">
    <source>
        <dbReference type="SAM" id="Phobius"/>
    </source>
</evidence>
<evidence type="ECO:0008006" key="4">
    <source>
        <dbReference type="Google" id="ProtNLM"/>
    </source>
</evidence>
<gene>
    <name evidence="2" type="ORF">DHW61_13035</name>
</gene>
<feature type="transmembrane region" description="Helical" evidence="1">
    <location>
        <begin position="57"/>
        <end position="80"/>
    </location>
</feature>
<feature type="transmembrane region" description="Helical" evidence="1">
    <location>
        <begin position="12"/>
        <end position="37"/>
    </location>
</feature>
<keyword evidence="1" id="KW-0472">Membrane</keyword>